<reference evidence="2" key="1">
    <citation type="submission" date="2019-12" db="EMBL/GenBank/DDBJ databases">
        <title>Genome sequencing and annotation of Brassica cretica.</title>
        <authorList>
            <person name="Studholme D.J."/>
            <person name="Sarris P.F."/>
        </authorList>
    </citation>
    <scope>NUCLEOTIDE SEQUENCE</scope>
    <source>
        <strain evidence="2">PFS-102/07</strain>
        <tissue evidence="2">Leaf</tissue>
    </source>
</reference>
<dbReference type="EMBL" id="QGKY02000089">
    <property type="protein sequence ID" value="KAF2614004.1"/>
    <property type="molecule type" value="Genomic_DNA"/>
</dbReference>
<evidence type="ECO:0000256" key="1">
    <source>
        <dbReference type="SAM" id="MobiDB-lite"/>
    </source>
</evidence>
<feature type="region of interest" description="Disordered" evidence="1">
    <location>
        <begin position="1"/>
        <end position="23"/>
    </location>
</feature>
<sequence length="179" mass="19462">MRRKQTILLDEEESGEDSRENRGRGRWEHCWRVRVNAPDRAPVVSVLLAPDQPIRPIVDMSASNAPRVFPSHGVTESITVPVPIAVYVNCVTPSHIVTRSGLVYVDVDVCINAPDRAPVVSVLLAPDQPIRPIVDMSASNAPRVFPSHGVTESITVALVGSELLLPLVSHKARLCIAEG</sequence>
<name>A0A8S9M1X2_BRACR</name>
<organism evidence="2">
    <name type="scientific">Brassica cretica</name>
    <name type="common">Mustard</name>
    <dbReference type="NCBI Taxonomy" id="69181"/>
    <lineage>
        <taxon>Eukaryota</taxon>
        <taxon>Viridiplantae</taxon>
        <taxon>Streptophyta</taxon>
        <taxon>Embryophyta</taxon>
        <taxon>Tracheophyta</taxon>
        <taxon>Spermatophyta</taxon>
        <taxon>Magnoliopsida</taxon>
        <taxon>eudicotyledons</taxon>
        <taxon>Gunneridae</taxon>
        <taxon>Pentapetalae</taxon>
        <taxon>rosids</taxon>
        <taxon>malvids</taxon>
        <taxon>Brassicales</taxon>
        <taxon>Brassicaceae</taxon>
        <taxon>Brassiceae</taxon>
        <taxon>Brassica</taxon>
    </lineage>
</organism>
<dbReference type="AlphaFoldDB" id="A0A8S9M1X2"/>
<proteinExistence type="predicted"/>
<accession>A0A8S9M1X2</accession>
<protein>
    <submittedName>
        <fullName evidence="2">Uncharacterized protein</fullName>
    </submittedName>
</protein>
<comment type="caution">
    <text evidence="2">The sequence shown here is derived from an EMBL/GenBank/DDBJ whole genome shotgun (WGS) entry which is preliminary data.</text>
</comment>
<evidence type="ECO:0000313" key="2">
    <source>
        <dbReference type="EMBL" id="KAF2614004.1"/>
    </source>
</evidence>
<gene>
    <name evidence="2" type="ORF">F2Q70_00013143</name>
</gene>